<dbReference type="InterPro" id="IPR011773">
    <property type="entry name" value="DNA-dir_RpoA"/>
</dbReference>
<reference evidence="13" key="1">
    <citation type="journal article" date="2015" name="ISME J.">
        <title>Aquifer environment selects for microbial species cohorts in sediment and groundwater.</title>
        <authorList>
            <person name="Hug L.A."/>
            <person name="Thomas B.C."/>
            <person name="Brown C.T."/>
            <person name="Frischkorn K.R."/>
            <person name="Williams K.H."/>
            <person name="Tringe S.G."/>
            <person name="Banfield J.F."/>
        </authorList>
    </citation>
    <scope>NUCLEOTIDE SEQUENCE</scope>
</reference>
<keyword evidence="4 11" id="KW-0240">DNA-directed RNA polymerase</keyword>
<dbReference type="InterPro" id="IPR011260">
    <property type="entry name" value="RNAP_asu_C"/>
</dbReference>
<protein>
    <recommendedName>
        <fullName evidence="3 11">DNA-directed RNA polymerase subunit alpha</fullName>
        <shortName evidence="11">RNAP subunit alpha</shortName>
        <ecNumber evidence="2 11">2.7.7.6</ecNumber>
    </recommendedName>
    <alternativeName>
        <fullName evidence="9 11">RNA polymerase subunit alpha</fullName>
    </alternativeName>
    <alternativeName>
        <fullName evidence="8 11">Transcriptase subunit alpha</fullName>
    </alternativeName>
</protein>
<feature type="domain" description="DNA-directed RNA polymerase RpoA/D/Rpb3-type" evidence="12">
    <location>
        <begin position="25"/>
        <end position="232"/>
    </location>
</feature>
<dbReference type="GO" id="GO:0003677">
    <property type="term" value="F:DNA binding"/>
    <property type="evidence" value="ECO:0007669"/>
    <property type="project" value="UniProtKB-UniRule"/>
</dbReference>
<dbReference type="GO" id="GO:0005737">
    <property type="term" value="C:cytoplasm"/>
    <property type="evidence" value="ECO:0007669"/>
    <property type="project" value="UniProtKB-ARBA"/>
</dbReference>
<evidence type="ECO:0000256" key="9">
    <source>
        <dbReference type="ARBA" id="ARBA00033070"/>
    </source>
</evidence>
<dbReference type="EMBL" id="KT006970">
    <property type="protein sequence ID" value="AKQ01534.1"/>
    <property type="molecule type" value="Genomic_DNA"/>
</dbReference>
<dbReference type="GO" id="GO:0046983">
    <property type="term" value="F:protein dimerization activity"/>
    <property type="evidence" value="ECO:0007669"/>
    <property type="project" value="InterPro"/>
</dbReference>
<comment type="similarity">
    <text evidence="1 11">Belongs to the RNA polymerase alpha chain family.</text>
</comment>
<dbReference type="SUPFAM" id="SSF55257">
    <property type="entry name" value="RBP11-like subunits of RNA polymerase"/>
    <property type="match status" value="1"/>
</dbReference>
<feature type="region of interest" description="Alpha N-terminal domain (alpha-NTD)" evidence="11">
    <location>
        <begin position="1"/>
        <end position="233"/>
    </location>
</feature>
<comment type="function">
    <text evidence="11">DNA-dependent RNA polymerase catalyzes the transcription of DNA into RNA using the four ribonucleoside triphosphates as substrates.</text>
</comment>
<evidence type="ECO:0000256" key="10">
    <source>
        <dbReference type="ARBA" id="ARBA00048552"/>
    </source>
</evidence>
<evidence type="ECO:0000256" key="3">
    <source>
        <dbReference type="ARBA" id="ARBA00015972"/>
    </source>
</evidence>
<dbReference type="NCBIfam" id="NF003519">
    <property type="entry name" value="PRK05182.2-5"/>
    <property type="match status" value="1"/>
</dbReference>
<evidence type="ECO:0000256" key="5">
    <source>
        <dbReference type="ARBA" id="ARBA00022679"/>
    </source>
</evidence>
<dbReference type="InterPro" id="IPR036643">
    <property type="entry name" value="RNApol_insert_sf"/>
</dbReference>
<dbReference type="Pfam" id="PF03118">
    <property type="entry name" value="RNA_pol_A_CTD"/>
    <property type="match status" value="1"/>
</dbReference>
<evidence type="ECO:0000256" key="11">
    <source>
        <dbReference type="HAMAP-Rule" id="MF_00059"/>
    </source>
</evidence>
<gene>
    <name evidence="11" type="primary">rpoA</name>
</gene>
<organism evidence="13">
    <name type="scientific">uncultured delta proteobacterium Rifle_16ft_4_minimus_1997</name>
    <dbReference type="NCBI Taxonomy" id="1665176"/>
    <lineage>
        <taxon>Bacteria</taxon>
        <taxon>Deltaproteobacteria</taxon>
        <taxon>environmental samples</taxon>
    </lineage>
</organism>
<dbReference type="Gene3D" id="1.10.150.20">
    <property type="entry name" value="5' to 3' exonuclease, C-terminal subdomain"/>
    <property type="match status" value="1"/>
</dbReference>
<sequence>MHRHWTDLIKPKKLEVDEKTLTSTYGKFYAEPFERGFGQTVGNSLRRILLSSLMGAAVVSVRIKGMLHEFSTIPGVTEDVTDIILNLKEVRLKLHDGEVQALRIEAKGPKTVQAKDISAGPNVEILNPEQHIATLAREGKLEMEMVAKLGRGYVPAERNKEEGVPVDTIFMDAVFSPVRKVNFTITNARVAQRTDYDRLVFEVWTDGGVKPADAVAYAAKIIQDQVQIFINFTEEPKPQTQEESSPVALNDNLFRSVDELEFSVRSQNCLQNADIKYIGELVQKTEQEMLKTKNFGHKSLNEIKEVLREMALELGMKVEHFPPREEIERRRLVREKETA</sequence>
<dbReference type="GO" id="GO:0006351">
    <property type="term" value="P:DNA-templated transcription"/>
    <property type="evidence" value="ECO:0007669"/>
    <property type="project" value="UniProtKB-UniRule"/>
</dbReference>
<dbReference type="NCBIfam" id="TIGR02027">
    <property type="entry name" value="rpoA"/>
    <property type="match status" value="1"/>
</dbReference>
<evidence type="ECO:0000259" key="12">
    <source>
        <dbReference type="SMART" id="SM00662"/>
    </source>
</evidence>
<keyword evidence="5 11" id="KW-0808">Transferase</keyword>
<dbReference type="HAMAP" id="MF_00059">
    <property type="entry name" value="RNApol_bact_RpoA"/>
    <property type="match status" value="1"/>
</dbReference>
<dbReference type="CDD" id="cd06928">
    <property type="entry name" value="RNAP_alpha_NTD"/>
    <property type="match status" value="1"/>
</dbReference>
<dbReference type="SUPFAM" id="SSF56553">
    <property type="entry name" value="Insert subdomain of RNA polymerase alpha subunit"/>
    <property type="match status" value="1"/>
</dbReference>
<evidence type="ECO:0000256" key="4">
    <source>
        <dbReference type="ARBA" id="ARBA00022478"/>
    </source>
</evidence>
<accession>A0A0H4TLV6</accession>
<proteinExistence type="inferred from homology"/>
<dbReference type="Gene3D" id="2.170.120.12">
    <property type="entry name" value="DNA-directed RNA polymerase, insert domain"/>
    <property type="match status" value="1"/>
</dbReference>
<keyword evidence="6 11" id="KW-0548">Nucleotidyltransferase</keyword>
<dbReference type="FunFam" id="2.170.120.12:FF:000001">
    <property type="entry name" value="DNA-directed RNA polymerase subunit alpha"/>
    <property type="match status" value="1"/>
</dbReference>
<evidence type="ECO:0000256" key="6">
    <source>
        <dbReference type="ARBA" id="ARBA00022695"/>
    </source>
</evidence>
<dbReference type="Pfam" id="PF01000">
    <property type="entry name" value="RNA_pol_A_bac"/>
    <property type="match status" value="1"/>
</dbReference>
<keyword evidence="7 11" id="KW-0804">Transcription</keyword>
<dbReference type="InterPro" id="IPR011263">
    <property type="entry name" value="DNA-dir_RNA_pol_RpoA/D/Rpb3"/>
</dbReference>
<evidence type="ECO:0000313" key="13">
    <source>
        <dbReference type="EMBL" id="AKQ01534.1"/>
    </source>
</evidence>
<dbReference type="AlphaFoldDB" id="A0A0H4TLV6"/>
<comment type="catalytic activity">
    <reaction evidence="10 11">
        <text>RNA(n) + a ribonucleoside 5'-triphosphate = RNA(n+1) + diphosphate</text>
        <dbReference type="Rhea" id="RHEA:21248"/>
        <dbReference type="Rhea" id="RHEA-COMP:14527"/>
        <dbReference type="Rhea" id="RHEA-COMP:17342"/>
        <dbReference type="ChEBI" id="CHEBI:33019"/>
        <dbReference type="ChEBI" id="CHEBI:61557"/>
        <dbReference type="ChEBI" id="CHEBI:140395"/>
        <dbReference type="EC" id="2.7.7.6"/>
    </reaction>
</comment>
<dbReference type="SMART" id="SM00662">
    <property type="entry name" value="RPOLD"/>
    <property type="match status" value="1"/>
</dbReference>
<dbReference type="SUPFAM" id="SSF47789">
    <property type="entry name" value="C-terminal domain of RNA polymerase alpha subunit"/>
    <property type="match status" value="1"/>
</dbReference>
<name>A0A0H4TLV6_9DELT</name>
<evidence type="ECO:0000256" key="2">
    <source>
        <dbReference type="ARBA" id="ARBA00012418"/>
    </source>
</evidence>
<feature type="region of interest" description="Alpha C-terminal domain (alpha-CTD)" evidence="11">
    <location>
        <begin position="249"/>
        <end position="339"/>
    </location>
</feature>
<dbReference type="GO" id="GO:0000428">
    <property type="term" value="C:DNA-directed RNA polymerase complex"/>
    <property type="evidence" value="ECO:0007669"/>
    <property type="project" value="UniProtKB-KW"/>
</dbReference>
<dbReference type="EC" id="2.7.7.6" evidence="2 11"/>
<dbReference type="NCBIfam" id="NF003513">
    <property type="entry name" value="PRK05182.1-2"/>
    <property type="match status" value="1"/>
</dbReference>
<dbReference type="InterPro" id="IPR036603">
    <property type="entry name" value="RBP11-like"/>
</dbReference>
<comment type="domain">
    <text evidence="11">The N-terminal domain is essential for RNAP assembly and basal transcription, whereas the C-terminal domain is involved in interaction with transcriptional regulators and with upstream promoter elements.</text>
</comment>
<comment type="subunit">
    <text evidence="11">Homodimer. The RNAP catalytic core consists of 2 alpha, 1 beta, 1 beta' and 1 omega subunit. When a sigma factor is associated with the core the holoenzyme is formed, which can initiate transcription.</text>
</comment>
<dbReference type="Gene3D" id="3.30.1360.10">
    <property type="entry name" value="RNA polymerase, RBP11-like subunit"/>
    <property type="match status" value="1"/>
</dbReference>
<evidence type="ECO:0000256" key="8">
    <source>
        <dbReference type="ARBA" id="ARBA00032524"/>
    </source>
</evidence>
<evidence type="ECO:0000256" key="7">
    <source>
        <dbReference type="ARBA" id="ARBA00023163"/>
    </source>
</evidence>
<dbReference type="GO" id="GO:0003899">
    <property type="term" value="F:DNA-directed RNA polymerase activity"/>
    <property type="evidence" value="ECO:0007669"/>
    <property type="project" value="UniProtKB-UniRule"/>
</dbReference>
<dbReference type="Pfam" id="PF01193">
    <property type="entry name" value="RNA_pol_L"/>
    <property type="match status" value="1"/>
</dbReference>
<dbReference type="FunFam" id="1.10.150.20:FF:000001">
    <property type="entry name" value="DNA-directed RNA polymerase subunit alpha"/>
    <property type="match status" value="1"/>
</dbReference>
<dbReference type="InterPro" id="IPR011262">
    <property type="entry name" value="DNA-dir_RNA_pol_insert"/>
</dbReference>
<evidence type="ECO:0000256" key="1">
    <source>
        <dbReference type="ARBA" id="ARBA00007123"/>
    </source>
</evidence>